<evidence type="ECO:0000256" key="3">
    <source>
        <dbReference type="ARBA" id="ARBA00022448"/>
    </source>
</evidence>
<comment type="subcellular location">
    <subcellularLocation>
        <location evidence="1">Membrane</location>
        <topology evidence="1">Multi-pass membrane protein</topology>
    </subcellularLocation>
</comment>
<feature type="transmembrane region" description="Helical" evidence="7">
    <location>
        <begin position="73"/>
        <end position="93"/>
    </location>
</feature>
<feature type="transmembrane region" description="Helical" evidence="7">
    <location>
        <begin position="100"/>
        <end position="119"/>
    </location>
</feature>
<dbReference type="GO" id="GO:0016020">
    <property type="term" value="C:membrane"/>
    <property type="evidence" value="ECO:0007669"/>
    <property type="project" value="UniProtKB-SubCell"/>
</dbReference>
<feature type="transmembrane region" description="Helical" evidence="7">
    <location>
        <begin position="329"/>
        <end position="348"/>
    </location>
</feature>
<feature type="transmembrane region" description="Helical" evidence="7">
    <location>
        <begin position="431"/>
        <end position="451"/>
    </location>
</feature>
<dbReference type="Proteomes" id="UP000248817">
    <property type="component" value="Unassembled WGS sequence"/>
</dbReference>
<dbReference type="NCBIfam" id="TIGR00879">
    <property type="entry name" value="SP"/>
    <property type="match status" value="1"/>
</dbReference>
<dbReference type="InterPro" id="IPR020846">
    <property type="entry name" value="MFS_dom"/>
</dbReference>
<evidence type="ECO:0000256" key="4">
    <source>
        <dbReference type="ARBA" id="ARBA00022692"/>
    </source>
</evidence>
<feature type="transmembrane region" description="Helical" evidence="7">
    <location>
        <begin position="125"/>
        <end position="147"/>
    </location>
</feature>
<dbReference type="InterPro" id="IPR005828">
    <property type="entry name" value="MFS_sugar_transport-like"/>
</dbReference>
<dbReference type="PROSITE" id="PS50850">
    <property type="entry name" value="MFS"/>
    <property type="match status" value="1"/>
</dbReference>
<feature type="transmembrane region" description="Helical" evidence="7">
    <location>
        <begin position="194"/>
        <end position="215"/>
    </location>
</feature>
<dbReference type="InterPro" id="IPR005829">
    <property type="entry name" value="Sugar_transporter_CS"/>
</dbReference>
<evidence type="ECO:0000313" key="9">
    <source>
        <dbReference type="EMBL" id="PYI32497.1"/>
    </source>
</evidence>
<dbReference type="PANTHER" id="PTHR48022:SF59">
    <property type="entry name" value="MAJOR FACILITATOR SUPERFAMILY (MFS) PROFILE DOMAIN-CONTAINING PROTEIN"/>
    <property type="match status" value="1"/>
</dbReference>
<dbReference type="PROSITE" id="PS00216">
    <property type="entry name" value="SUGAR_TRANSPORT_1"/>
    <property type="match status" value="1"/>
</dbReference>
<feature type="domain" description="Major facilitator superfamily (MFS) profile" evidence="8">
    <location>
        <begin position="26"/>
        <end position="486"/>
    </location>
</feature>
<dbReference type="Pfam" id="PF00083">
    <property type="entry name" value="Sugar_tr"/>
    <property type="match status" value="1"/>
</dbReference>
<sequence length="802" mass="89213">MGLITESSQPPKESPKWSVNTYLLMNAIIFALAGVCKGFDEANIACLVVQSRFRVTFGVDRQSPDEYANTKGWIVSIFTAGAIFGCLACLPVNDRLGRKWSLRLSTLIYAAGVAGQALSHGNLSAFYASRFIAGFGGGGITVVPSMYISEIAPKRIRGLLAIQYSTCQQLGSVFGFFINYGITKAYAGKDLQWMVPTLLQLVPAVIWGLGTFLCVESPRWLLYVGRREQAIATVSRLRGLPNGHTEVISDIQIMESQILYEREAVVGATQWDLVKEVLLPVENRRRFLLVFMAHLFSQWSGASAITQYLPTIFGYLNMPSETASLATGFYAVVKFVSCLIFSLLVIDFIGRRRSLMTGITLQTTTLVYLACYLGIARTMTAAHISNTPSVSRASTGAVAAIFIHGVGWNIGWHGMPYLIGAEVYPIRIRSLAVSMSMAFHWVFFFGCSRATPDMLEVMQEWGAFAFFACICFVSLIYVFFAMPDTTGRSLESLDSLFQRPWYKVYQVAYAKNDNVGGVVASTNTPATMMPSVASILSQIPQHPEQIDLLQHTLLYLVIIFYHSQYQAPSYHVKFSKHKLVLSLHIGTGLFEVFEYRLRRVQFGHDRILPSELDVVSCLVWSATSLQLVKTLRRGDPQTTRPPYQAGAILRPVVCVLAYLLQSPDLHRLSVYALDSFVYARVFIFFFHYTPYLRDTPGNTIYALAIPLAAAFSIHESRVPGASVGFVLAMAYIAKLNEWVSQRSRQLKEPDEQAKASTVEKHLVTGLQRLGFAELQELRRVTNQQALKKPLTDDYVSSSEASG</sequence>
<keyword evidence="6 7" id="KW-0472">Membrane</keyword>
<feature type="transmembrane region" description="Helical" evidence="7">
    <location>
        <begin position="159"/>
        <end position="182"/>
    </location>
</feature>
<accession>A0A2V5J4M7</accession>
<gene>
    <name evidence="9" type="ORF">BP00DRAFT_445533</name>
</gene>
<name>A0A2V5J4M7_9EURO</name>
<dbReference type="Gene3D" id="1.20.1250.20">
    <property type="entry name" value="MFS general substrate transporter like domains"/>
    <property type="match status" value="1"/>
</dbReference>
<dbReference type="InterPro" id="IPR003663">
    <property type="entry name" value="Sugar/inositol_transpt"/>
</dbReference>
<evidence type="ECO:0000256" key="1">
    <source>
        <dbReference type="ARBA" id="ARBA00004141"/>
    </source>
</evidence>
<comment type="similarity">
    <text evidence="2">Belongs to the major facilitator superfamily. Sugar transporter (TC 2.A.1.1) family.</text>
</comment>
<keyword evidence="4 7" id="KW-0812">Transmembrane</keyword>
<feature type="transmembrane region" description="Helical" evidence="7">
    <location>
        <begin position="287"/>
        <end position="309"/>
    </location>
</feature>
<organism evidence="9 10">
    <name type="scientific">Aspergillus indologenus CBS 114.80</name>
    <dbReference type="NCBI Taxonomy" id="1450541"/>
    <lineage>
        <taxon>Eukaryota</taxon>
        <taxon>Fungi</taxon>
        <taxon>Dikarya</taxon>
        <taxon>Ascomycota</taxon>
        <taxon>Pezizomycotina</taxon>
        <taxon>Eurotiomycetes</taxon>
        <taxon>Eurotiomycetidae</taxon>
        <taxon>Eurotiales</taxon>
        <taxon>Aspergillaceae</taxon>
        <taxon>Aspergillus</taxon>
        <taxon>Aspergillus subgen. Circumdati</taxon>
    </lineage>
</organism>
<evidence type="ECO:0000256" key="5">
    <source>
        <dbReference type="ARBA" id="ARBA00022989"/>
    </source>
</evidence>
<evidence type="ECO:0000313" key="10">
    <source>
        <dbReference type="Proteomes" id="UP000248817"/>
    </source>
</evidence>
<feature type="transmembrane region" description="Helical" evidence="7">
    <location>
        <begin position="395"/>
        <end position="419"/>
    </location>
</feature>
<evidence type="ECO:0000256" key="2">
    <source>
        <dbReference type="ARBA" id="ARBA00010992"/>
    </source>
</evidence>
<protein>
    <recommendedName>
        <fullName evidence="8">Major facilitator superfamily (MFS) profile domain-containing protein</fullName>
    </recommendedName>
</protein>
<evidence type="ECO:0000256" key="6">
    <source>
        <dbReference type="ARBA" id="ARBA00023136"/>
    </source>
</evidence>
<feature type="transmembrane region" description="Helical" evidence="7">
    <location>
        <begin position="463"/>
        <end position="482"/>
    </location>
</feature>
<keyword evidence="3" id="KW-0813">Transport</keyword>
<dbReference type="InterPro" id="IPR050360">
    <property type="entry name" value="MFS_Sugar_Transporters"/>
</dbReference>
<dbReference type="GO" id="GO:0005351">
    <property type="term" value="F:carbohydrate:proton symporter activity"/>
    <property type="evidence" value="ECO:0007669"/>
    <property type="project" value="TreeGrafter"/>
</dbReference>
<evidence type="ECO:0000256" key="7">
    <source>
        <dbReference type="SAM" id="Phobius"/>
    </source>
</evidence>
<reference evidence="9 10" key="1">
    <citation type="submission" date="2018-02" db="EMBL/GenBank/DDBJ databases">
        <title>The genomes of Aspergillus section Nigri reveals drivers in fungal speciation.</title>
        <authorList>
            <consortium name="DOE Joint Genome Institute"/>
            <person name="Vesth T.C."/>
            <person name="Nybo J."/>
            <person name="Theobald S."/>
            <person name="Brandl J."/>
            <person name="Frisvad J.C."/>
            <person name="Nielsen K.F."/>
            <person name="Lyhne E.K."/>
            <person name="Kogle M.E."/>
            <person name="Kuo A."/>
            <person name="Riley R."/>
            <person name="Clum A."/>
            <person name="Nolan M."/>
            <person name="Lipzen A."/>
            <person name="Salamov A."/>
            <person name="Henrissat B."/>
            <person name="Wiebenga A."/>
            <person name="De vries R.P."/>
            <person name="Grigoriev I.V."/>
            <person name="Mortensen U.H."/>
            <person name="Andersen M.R."/>
            <person name="Baker S.E."/>
        </authorList>
    </citation>
    <scope>NUCLEOTIDE SEQUENCE [LARGE SCALE GENOMIC DNA]</scope>
    <source>
        <strain evidence="9 10">CBS 114.80</strain>
    </source>
</reference>
<evidence type="ECO:0000259" key="8">
    <source>
        <dbReference type="PROSITE" id="PS50850"/>
    </source>
</evidence>
<dbReference type="PANTHER" id="PTHR48022">
    <property type="entry name" value="PLASTIDIC GLUCOSE TRANSPORTER 4"/>
    <property type="match status" value="1"/>
</dbReference>
<dbReference type="EMBL" id="KZ825492">
    <property type="protein sequence ID" value="PYI32497.1"/>
    <property type="molecule type" value="Genomic_DNA"/>
</dbReference>
<dbReference type="SUPFAM" id="SSF103473">
    <property type="entry name" value="MFS general substrate transporter"/>
    <property type="match status" value="1"/>
</dbReference>
<dbReference type="InterPro" id="IPR036259">
    <property type="entry name" value="MFS_trans_sf"/>
</dbReference>
<proteinExistence type="inferred from homology"/>
<keyword evidence="10" id="KW-1185">Reference proteome</keyword>
<dbReference type="PROSITE" id="PS00217">
    <property type="entry name" value="SUGAR_TRANSPORT_2"/>
    <property type="match status" value="1"/>
</dbReference>
<dbReference type="AlphaFoldDB" id="A0A2V5J4M7"/>
<keyword evidence="5 7" id="KW-1133">Transmembrane helix</keyword>